<evidence type="ECO:0000256" key="1">
    <source>
        <dbReference type="SAM" id="Coils"/>
    </source>
</evidence>
<reference evidence="3 4" key="2">
    <citation type="journal article" date="2019" name="G3 (Bethesda)">
        <title>Hybrid Assembly of the Genome of the Entomopathogenic Nematode Steinernema carpocapsae Identifies the X-Chromosome.</title>
        <authorList>
            <person name="Serra L."/>
            <person name="Macchietto M."/>
            <person name="Macias-Munoz A."/>
            <person name="McGill C.J."/>
            <person name="Rodriguez I.M."/>
            <person name="Rodriguez B."/>
            <person name="Murad R."/>
            <person name="Mortazavi A."/>
        </authorList>
    </citation>
    <scope>NUCLEOTIDE SEQUENCE [LARGE SCALE GENOMIC DNA]</scope>
    <source>
        <strain evidence="3 4">ALL</strain>
    </source>
</reference>
<dbReference type="OrthoDB" id="5865550at2759"/>
<keyword evidence="1" id="KW-0175">Coiled coil</keyword>
<evidence type="ECO:0000256" key="2">
    <source>
        <dbReference type="SAM" id="MobiDB-lite"/>
    </source>
</evidence>
<reference evidence="3 4" key="1">
    <citation type="journal article" date="2015" name="Genome Biol.">
        <title>Comparative genomics of Steinernema reveals deeply conserved gene regulatory networks.</title>
        <authorList>
            <person name="Dillman A.R."/>
            <person name="Macchietto M."/>
            <person name="Porter C.F."/>
            <person name="Rogers A."/>
            <person name="Williams B."/>
            <person name="Antoshechkin I."/>
            <person name="Lee M.M."/>
            <person name="Goodwin Z."/>
            <person name="Lu X."/>
            <person name="Lewis E.E."/>
            <person name="Goodrich-Blair H."/>
            <person name="Stock S.P."/>
            <person name="Adams B.J."/>
            <person name="Sternberg P.W."/>
            <person name="Mortazavi A."/>
        </authorList>
    </citation>
    <scope>NUCLEOTIDE SEQUENCE [LARGE SCALE GENOMIC DNA]</scope>
    <source>
        <strain evidence="3 4">ALL</strain>
    </source>
</reference>
<feature type="region of interest" description="Disordered" evidence="2">
    <location>
        <begin position="1"/>
        <end position="21"/>
    </location>
</feature>
<gene>
    <name evidence="3" type="ORF">L596_014225</name>
</gene>
<accession>A0A4U5NB93</accession>
<feature type="coiled-coil region" evidence="1">
    <location>
        <begin position="24"/>
        <end position="83"/>
    </location>
</feature>
<keyword evidence="4" id="KW-1185">Reference proteome</keyword>
<organism evidence="3 4">
    <name type="scientific">Steinernema carpocapsae</name>
    <name type="common">Entomopathogenic nematode</name>
    <dbReference type="NCBI Taxonomy" id="34508"/>
    <lineage>
        <taxon>Eukaryota</taxon>
        <taxon>Metazoa</taxon>
        <taxon>Ecdysozoa</taxon>
        <taxon>Nematoda</taxon>
        <taxon>Chromadorea</taxon>
        <taxon>Rhabditida</taxon>
        <taxon>Tylenchina</taxon>
        <taxon>Panagrolaimomorpha</taxon>
        <taxon>Strongyloidoidea</taxon>
        <taxon>Steinernematidae</taxon>
        <taxon>Steinernema</taxon>
    </lineage>
</organism>
<evidence type="ECO:0000313" key="4">
    <source>
        <dbReference type="Proteomes" id="UP000298663"/>
    </source>
</evidence>
<dbReference type="STRING" id="34508.A0A4U5NB93"/>
<proteinExistence type="predicted"/>
<protein>
    <recommendedName>
        <fullName evidence="5">GRIP domain-containing protein</fullName>
    </recommendedName>
</protein>
<evidence type="ECO:0000313" key="3">
    <source>
        <dbReference type="EMBL" id="TKR80096.1"/>
    </source>
</evidence>
<dbReference type="AlphaFoldDB" id="A0A4U5NB93"/>
<sequence length="160" mass="18818">MFSSTEFSDVSIDEQTSTASNGCAETEAQKIFSLKIRIKELEEKANRLESEKAEKEEFQKEQNARYERQIKDLENDREEMYLVMFKKGQQAAHHDISEDKFIEQLTEDRIALRFLHDAFYCYLLKKGDSREHLQRIMHMLDFSPQQVDDVAKALSKKSKS</sequence>
<name>A0A4U5NB93_STECR</name>
<dbReference type="EMBL" id="AZBU02000004">
    <property type="protein sequence ID" value="TKR80096.1"/>
    <property type="molecule type" value="Genomic_DNA"/>
</dbReference>
<dbReference type="Proteomes" id="UP000298663">
    <property type="component" value="Unassembled WGS sequence"/>
</dbReference>
<comment type="caution">
    <text evidence="3">The sequence shown here is derived from an EMBL/GenBank/DDBJ whole genome shotgun (WGS) entry which is preliminary data.</text>
</comment>
<evidence type="ECO:0008006" key="5">
    <source>
        <dbReference type="Google" id="ProtNLM"/>
    </source>
</evidence>